<evidence type="ECO:0000313" key="1">
    <source>
        <dbReference type="EMBL" id="MDN5215344.1"/>
    </source>
</evidence>
<keyword evidence="2" id="KW-1185">Reference proteome</keyword>
<dbReference type="RefSeq" id="WP_346760679.1">
    <property type="nucleotide sequence ID" value="NZ_JAUJEB010000006.1"/>
</dbReference>
<organism evidence="1 2">
    <name type="scientific">Agaribacillus aureus</name>
    <dbReference type="NCBI Taxonomy" id="3051825"/>
    <lineage>
        <taxon>Bacteria</taxon>
        <taxon>Pseudomonadati</taxon>
        <taxon>Bacteroidota</taxon>
        <taxon>Cytophagia</taxon>
        <taxon>Cytophagales</taxon>
        <taxon>Splendidivirgaceae</taxon>
        <taxon>Agaribacillus</taxon>
    </lineage>
</organism>
<accession>A0ABT8LC41</accession>
<evidence type="ECO:0008006" key="3">
    <source>
        <dbReference type="Google" id="ProtNLM"/>
    </source>
</evidence>
<evidence type="ECO:0000313" key="2">
    <source>
        <dbReference type="Proteomes" id="UP001172083"/>
    </source>
</evidence>
<comment type="caution">
    <text evidence="1">The sequence shown here is derived from an EMBL/GenBank/DDBJ whole genome shotgun (WGS) entry which is preliminary data.</text>
</comment>
<name>A0ABT8LC41_9BACT</name>
<protein>
    <recommendedName>
        <fullName evidence="3">Lipoprotein</fullName>
    </recommendedName>
</protein>
<dbReference type="EMBL" id="JAUJEB010000006">
    <property type="protein sequence ID" value="MDN5215344.1"/>
    <property type="molecule type" value="Genomic_DNA"/>
</dbReference>
<gene>
    <name evidence="1" type="ORF">QQ020_24910</name>
</gene>
<proteinExistence type="predicted"/>
<sequence length="67" mass="8159">MKRLIAFLILGVWFFSCTPITYNNGYYGKKKVVVKEGKYTSADERKRIKYYYNPEYKRKQIVRKTKH</sequence>
<reference evidence="1" key="1">
    <citation type="submission" date="2023-06" db="EMBL/GenBank/DDBJ databases">
        <title>Genomic of Agaribacillus aureum.</title>
        <authorList>
            <person name="Wang G."/>
        </authorList>
    </citation>
    <scope>NUCLEOTIDE SEQUENCE</scope>
    <source>
        <strain evidence="1">BMA12</strain>
    </source>
</reference>
<dbReference type="Proteomes" id="UP001172083">
    <property type="component" value="Unassembled WGS sequence"/>
</dbReference>
<dbReference type="PROSITE" id="PS51257">
    <property type="entry name" value="PROKAR_LIPOPROTEIN"/>
    <property type="match status" value="1"/>
</dbReference>